<keyword evidence="2" id="KW-1185">Reference proteome</keyword>
<organism evidence="1 2">
    <name type="scientific">Tanacetum coccineum</name>
    <dbReference type="NCBI Taxonomy" id="301880"/>
    <lineage>
        <taxon>Eukaryota</taxon>
        <taxon>Viridiplantae</taxon>
        <taxon>Streptophyta</taxon>
        <taxon>Embryophyta</taxon>
        <taxon>Tracheophyta</taxon>
        <taxon>Spermatophyta</taxon>
        <taxon>Magnoliopsida</taxon>
        <taxon>eudicotyledons</taxon>
        <taxon>Gunneridae</taxon>
        <taxon>Pentapetalae</taxon>
        <taxon>asterids</taxon>
        <taxon>campanulids</taxon>
        <taxon>Asterales</taxon>
        <taxon>Asteraceae</taxon>
        <taxon>Asteroideae</taxon>
        <taxon>Anthemideae</taxon>
        <taxon>Anthemidinae</taxon>
        <taxon>Tanacetum</taxon>
    </lineage>
</organism>
<reference evidence="1" key="1">
    <citation type="journal article" date="2022" name="Int. J. Mol. Sci.">
        <title>Draft Genome of Tanacetum Coccineum: Genomic Comparison of Closely Related Tanacetum-Family Plants.</title>
        <authorList>
            <person name="Yamashiro T."/>
            <person name="Shiraishi A."/>
            <person name="Nakayama K."/>
            <person name="Satake H."/>
        </authorList>
    </citation>
    <scope>NUCLEOTIDE SEQUENCE</scope>
</reference>
<sequence>MEPTVTDMMMCLQFFSREKTCAAALDLQYLSGSKGNVVSLVDDHRWNDEAFMCLSDPTKKLTNATATHHCYRHRKAMGCEKGSYMRSTKEDQQVDDALLRWLYMFLSVRWNDEAFLCIMFVANSVRFAGYCRLVNRHLCTVKGNVVMILVQFSVVIRCLDVGVVARSCEFG</sequence>
<evidence type="ECO:0000313" key="2">
    <source>
        <dbReference type="Proteomes" id="UP001151760"/>
    </source>
</evidence>
<accession>A0ABQ5ATZ4</accession>
<comment type="caution">
    <text evidence="1">The sequence shown here is derived from an EMBL/GenBank/DDBJ whole genome shotgun (WGS) entry which is preliminary data.</text>
</comment>
<dbReference type="EMBL" id="BQNB010012519">
    <property type="protein sequence ID" value="GJT04574.1"/>
    <property type="molecule type" value="Genomic_DNA"/>
</dbReference>
<gene>
    <name evidence="1" type="ORF">Tco_0839036</name>
</gene>
<evidence type="ECO:0000313" key="1">
    <source>
        <dbReference type="EMBL" id="GJT04574.1"/>
    </source>
</evidence>
<name>A0ABQ5ATZ4_9ASTR</name>
<protein>
    <submittedName>
        <fullName evidence="1">Uncharacterized protein</fullName>
    </submittedName>
</protein>
<reference evidence="1" key="2">
    <citation type="submission" date="2022-01" db="EMBL/GenBank/DDBJ databases">
        <authorList>
            <person name="Yamashiro T."/>
            <person name="Shiraishi A."/>
            <person name="Satake H."/>
            <person name="Nakayama K."/>
        </authorList>
    </citation>
    <scope>NUCLEOTIDE SEQUENCE</scope>
</reference>
<dbReference type="Proteomes" id="UP001151760">
    <property type="component" value="Unassembled WGS sequence"/>
</dbReference>
<proteinExistence type="predicted"/>